<evidence type="ECO:0000256" key="1">
    <source>
        <dbReference type="ARBA" id="ARBA00022670"/>
    </source>
</evidence>
<name>A0ABV9MXQ8_9FLAO</name>
<feature type="domain" description="PKD" evidence="5">
    <location>
        <begin position="198"/>
        <end position="237"/>
    </location>
</feature>
<dbReference type="InterPro" id="IPR022409">
    <property type="entry name" value="PKD/Chitinase_dom"/>
</dbReference>
<dbReference type="SUPFAM" id="SSF49854">
    <property type="entry name" value="Spermadhesin, CUB domain"/>
    <property type="match status" value="1"/>
</dbReference>
<dbReference type="Gene3D" id="2.60.40.10">
    <property type="entry name" value="Immunoglobulins"/>
    <property type="match status" value="2"/>
</dbReference>
<evidence type="ECO:0000313" key="7">
    <source>
        <dbReference type="EMBL" id="MFC4720772.1"/>
    </source>
</evidence>
<proteinExistence type="predicted"/>
<keyword evidence="8" id="KW-1185">Reference proteome</keyword>
<dbReference type="PROSITE" id="PS50093">
    <property type="entry name" value="PKD"/>
    <property type="match status" value="1"/>
</dbReference>
<evidence type="ECO:0000313" key="8">
    <source>
        <dbReference type="Proteomes" id="UP001595953"/>
    </source>
</evidence>
<dbReference type="SUPFAM" id="SSF49785">
    <property type="entry name" value="Galactose-binding domain-like"/>
    <property type="match status" value="1"/>
</dbReference>
<reference evidence="8" key="1">
    <citation type="journal article" date="2019" name="Int. J. Syst. Evol. Microbiol.">
        <title>The Global Catalogue of Microorganisms (GCM) 10K type strain sequencing project: providing services to taxonomists for standard genome sequencing and annotation.</title>
        <authorList>
            <consortium name="The Broad Institute Genomics Platform"/>
            <consortium name="The Broad Institute Genome Sequencing Center for Infectious Disease"/>
            <person name="Wu L."/>
            <person name="Ma J."/>
        </authorList>
    </citation>
    <scope>NUCLEOTIDE SEQUENCE [LARGE SCALE GENOMIC DNA]</scope>
    <source>
        <strain evidence="8">CCUG 63682</strain>
    </source>
</reference>
<dbReference type="RefSeq" id="WP_387959867.1">
    <property type="nucleotide sequence ID" value="NZ_JBHSGP010000004.1"/>
</dbReference>
<feature type="domain" description="CUB" evidence="4">
    <location>
        <begin position="43"/>
        <end position="155"/>
    </location>
</feature>
<dbReference type="InterPro" id="IPR035914">
    <property type="entry name" value="Sperma_CUB_dom_sf"/>
</dbReference>
<organism evidence="7 8">
    <name type="scientific">Geojedonia litorea</name>
    <dbReference type="NCBI Taxonomy" id="1268269"/>
    <lineage>
        <taxon>Bacteria</taxon>
        <taxon>Pseudomonadati</taxon>
        <taxon>Bacteroidota</taxon>
        <taxon>Flavobacteriia</taxon>
        <taxon>Flavobacteriales</taxon>
        <taxon>Flavobacteriaceae</taxon>
        <taxon>Geojedonia</taxon>
    </lineage>
</organism>
<dbReference type="Pfam" id="PF00431">
    <property type="entry name" value="CUB"/>
    <property type="match status" value="1"/>
</dbReference>
<gene>
    <name evidence="7" type="ORF">ACFO5O_00445</name>
</gene>
<dbReference type="Gene3D" id="2.60.120.260">
    <property type="entry name" value="Galactose-binding domain-like"/>
    <property type="match status" value="1"/>
</dbReference>
<dbReference type="Gene3D" id="2.60.120.290">
    <property type="entry name" value="Spermadhesin, CUB domain"/>
    <property type="match status" value="1"/>
</dbReference>
<accession>A0ABV9MXQ8</accession>
<keyword evidence="3" id="KW-1015">Disulfide bond</keyword>
<dbReference type="EMBL" id="JBHSGP010000004">
    <property type="protein sequence ID" value="MFC4720772.1"/>
    <property type="molecule type" value="Genomic_DNA"/>
</dbReference>
<dbReference type="PROSITE" id="PS01180">
    <property type="entry name" value="CUB"/>
    <property type="match status" value="1"/>
</dbReference>
<dbReference type="Pfam" id="PF13585">
    <property type="entry name" value="CHU_C"/>
    <property type="match status" value="1"/>
</dbReference>
<dbReference type="CDD" id="cd00041">
    <property type="entry name" value="CUB"/>
    <property type="match status" value="1"/>
</dbReference>
<dbReference type="InterPro" id="IPR013783">
    <property type="entry name" value="Ig-like_fold"/>
</dbReference>
<evidence type="ECO:0000256" key="2">
    <source>
        <dbReference type="ARBA" id="ARBA00022801"/>
    </source>
</evidence>
<keyword evidence="2" id="KW-0378">Hydrolase</keyword>
<feature type="domain" description="P/Homo B" evidence="6">
    <location>
        <begin position="286"/>
        <end position="471"/>
    </location>
</feature>
<dbReference type="InterPro" id="IPR000601">
    <property type="entry name" value="PKD_dom"/>
</dbReference>
<dbReference type="CDD" id="cd00146">
    <property type="entry name" value="PKD"/>
    <property type="match status" value="1"/>
</dbReference>
<comment type="caution">
    <text evidence="7">The sequence shown here is derived from an EMBL/GenBank/DDBJ whole genome shotgun (WGS) entry which is preliminary data.</text>
</comment>
<dbReference type="InterPro" id="IPR026341">
    <property type="entry name" value="T9SS_type_B"/>
</dbReference>
<dbReference type="Pfam" id="PF18911">
    <property type="entry name" value="PKD_4"/>
    <property type="match status" value="1"/>
</dbReference>
<sequence length="1472" mass="158306">MGYFESFIKHKIRDEKYMTSKRSILICFLFWIVIGFGQDITMQNGTFSQCSGIFYDSGGANSDYANNESFEITICPDSPGQKLQLNFMTFNIAGDVMQLFNGNTATAPSLGNFSGTNSPALISATSTNSTGCITIRFFSDATVPSTGWSANILCYTPCQTITSQLDSATPAPDSNGYIKVCPNETINLTGSGLFSDDGTGATYEWDLGDGNTIAGQTANFSYPNPGVYKVNLNIRDTNTSVDPLGCRNTNLINQVIQVGNPPDFTGTQAANSTICFGDTTTIEGVVTPVTFVQDCAPPVSGTTFLPDGTGAQYFTCITVDCYASGQTLTDVSQLLEICVNMEHSYSGDLIITIISPDGKEADLFTQPPGAPAANYFGSPLKDDTMVPGTGADYCFSMSASTLLENGTTVSAGTPAAPSWAPGTYLPKESFSNLVGSPLNGQWCLRVVDNLPIDSGYIFSWGMNFDPSIQPADLTFTPVITSEAWDTDPSITNTSGSIITVQPATSGTHCYTYRVMDDFGCEYTEQVCIDVLPEIITAPANDLFTCDMGAPHIFNLTENSAVVIASAPNPSDLVVTFHQTLADADSGLNSISTASSYSGADGQIIYTRIEYQTSGCYEIETFTLNLTNPPTINPVTDLMTCDDVSNDGFETFDLELQTAGILGAQPASDFNVSYHISFSEADSGTNALTSPYTNTVNPQGIFVRVERAGEPSCYSVSASPLFNLEVNYRAIANTVSNLEVCDDITNDGFSQFDLTVQDNTVLGTQDPLLFTVSYYENSADANAGNNQISNPTAYINSSSPQTIFVRIEENANPICYSITSFEIIVNSLPAIVSPTPLEACDDTTADGITEFDLTVKDNEITAGNPDLVVSYYETNADAQAQSNVILNSTAYSNRSVNGLPANPQMLYVAVTDVTTNCISYTTLELLVLPNPSPNDDANDLVLCDDVNPGNLQEIFDLTTNEAYILNGQVGVTASYYTSQSNAEGNINAIATPTAYQNTTNPQTIFVRVSDDVTGCYTVVDFDLLVEPLPVATAMTNLVVCQDNSTGFYAFDLESKTTEALNGQDPMLFSVTYHQSQADADNLMNPLVSPYTNTSNPQQIFVAITNTSTGCSISTPSFFIEVQEIPEANGDGQPITYTICDNSGSNDGFAQFDLTTQNADVLDGQDPSNFSVTYFSNTTDANSNINPIPTVYENSTNPQVIYTRVDDNTTANAICYAITPLTLEVNLLPEFDLEDNYILCVNTNGTEVIGPPLLDTGLSASNYSFEWRYNTVVIPTETNPSLLATMSGTYSVVVTNNTSGCQASDSAEVEESEPPVVTANVTSNAFANNHVVVVTAVGSGDYEFSLGNGPWQDSNTFENVPMGEHVVSARDKIGCGLSSTTVTVIDYPLFFTPNGDSFNDTWNIKGLENQNNVAIYIYDRFGKLLKQISASGDGWNGTYNGALMPSNDYWFTVQYDDVSTGVRKEFSSHFSLKR</sequence>
<dbReference type="SMART" id="SM00089">
    <property type="entry name" value="PKD"/>
    <property type="match status" value="1"/>
</dbReference>
<evidence type="ECO:0000259" key="4">
    <source>
        <dbReference type="PROSITE" id="PS01180"/>
    </source>
</evidence>
<dbReference type="InterPro" id="IPR035986">
    <property type="entry name" value="PKD_dom_sf"/>
</dbReference>
<keyword evidence="1" id="KW-0645">Protease</keyword>
<protein>
    <submittedName>
        <fullName evidence="7">T9SS type B sorting domain-containing protein</fullName>
    </submittedName>
</protein>
<evidence type="ECO:0000259" key="5">
    <source>
        <dbReference type="PROSITE" id="PS50093"/>
    </source>
</evidence>
<dbReference type="InterPro" id="IPR002884">
    <property type="entry name" value="P_dom"/>
</dbReference>
<dbReference type="Proteomes" id="UP001595953">
    <property type="component" value="Unassembled WGS sequence"/>
</dbReference>
<dbReference type="InterPro" id="IPR000859">
    <property type="entry name" value="CUB_dom"/>
</dbReference>
<evidence type="ECO:0000256" key="3">
    <source>
        <dbReference type="ARBA" id="ARBA00023157"/>
    </source>
</evidence>
<dbReference type="InterPro" id="IPR008979">
    <property type="entry name" value="Galactose-bd-like_sf"/>
</dbReference>
<dbReference type="PROSITE" id="PS51829">
    <property type="entry name" value="P_HOMO_B"/>
    <property type="match status" value="1"/>
</dbReference>
<dbReference type="SUPFAM" id="SSF49299">
    <property type="entry name" value="PKD domain"/>
    <property type="match status" value="1"/>
</dbReference>
<evidence type="ECO:0000259" key="6">
    <source>
        <dbReference type="PROSITE" id="PS51829"/>
    </source>
</evidence>
<dbReference type="NCBIfam" id="TIGR04131">
    <property type="entry name" value="Bac_Flav_CTERM"/>
    <property type="match status" value="1"/>
</dbReference>